<feature type="binding site" evidence="7">
    <location>
        <position position="43"/>
    </location>
    <ligand>
        <name>glyoxylate</name>
        <dbReference type="ChEBI" id="CHEBI:36655"/>
    </ligand>
</feature>
<protein>
    <submittedName>
        <fullName evidence="9">Alpha-hydroxy-acid oxidizing protein</fullName>
    </submittedName>
</protein>
<gene>
    <name evidence="9" type="ORF">D3P04_19300</name>
</gene>
<keyword evidence="4" id="KW-0560">Oxidoreductase</keyword>
<evidence type="ECO:0000256" key="6">
    <source>
        <dbReference type="PIRSR" id="PIRSR000138-1"/>
    </source>
</evidence>
<feature type="binding site" evidence="7">
    <location>
        <position position="182"/>
    </location>
    <ligand>
        <name>glyoxylate</name>
        <dbReference type="ChEBI" id="CHEBI:36655"/>
    </ligand>
</feature>
<comment type="caution">
    <text evidence="9">The sequence shown here is derived from an EMBL/GenBank/DDBJ whole genome shotgun (WGS) entry which is preliminary data.</text>
</comment>
<dbReference type="SUPFAM" id="SSF51395">
    <property type="entry name" value="FMN-linked oxidoreductases"/>
    <property type="match status" value="1"/>
</dbReference>
<dbReference type="InterPro" id="IPR013785">
    <property type="entry name" value="Aldolase_TIM"/>
</dbReference>
<evidence type="ECO:0000256" key="4">
    <source>
        <dbReference type="ARBA" id="ARBA00023002"/>
    </source>
</evidence>
<keyword evidence="10" id="KW-1185">Reference proteome</keyword>
<proteinExistence type="inferred from homology"/>
<dbReference type="CDD" id="cd02809">
    <property type="entry name" value="alpha_hydroxyacid_oxid_FMN"/>
    <property type="match status" value="1"/>
</dbReference>
<feature type="binding site" evidence="7">
    <location>
        <begin position="349"/>
        <end position="350"/>
    </location>
    <ligand>
        <name>FMN</name>
        <dbReference type="ChEBI" id="CHEBI:58210"/>
    </ligand>
</feature>
<dbReference type="EMBL" id="QZCG01000015">
    <property type="protein sequence ID" value="RJE82521.1"/>
    <property type="molecule type" value="Genomic_DNA"/>
</dbReference>
<feature type="binding site" evidence="7">
    <location>
        <position position="173"/>
    </location>
    <ligand>
        <name>FMN</name>
        <dbReference type="ChEBI" id="CHEBI:58210"/>
    </ligand>
</feature>
<feature type="binding site" evidence="7">
    <location>
        <begin position="326"/>
        <end position="330"/>
    </location>
    <ligand>
        <name>FMN</name>
        <dbReference type="ChEBI" id="CHEBI:58210"/>
    </ligand>
</feature>
<dbReference type="PROSITE" id="PS00557">
    <property type="entry name" value="FMN_HYDROXY_ACID_DH_1"/>
    <property type="match status" value="1"/>
</dbReference>
<dbReference type="PIRSF" id="PIRSF000138">
    <property type="entry name" value="Al-hdrx_acd_dh"/>
    <property type="match status" value="1"/>
</dbReference>
<dbReference type="Proteomes" id="UP000284202">
    <property type="component" value="Unassembled WGS sequence"/>
</dbReference>
<evidence type="ECO:0000259" key="8">
    <source>
        <dbReference type="PROSITE" id="PS51349"/>
    </source>
</evidence>
<dbReference type="InterPro" id="IPR037396">
    <property type="entry name" value="FMN_HAD"/>
</dbReference>
<evidence type="ECO:0000256" key="2">
    <source>
        <dbReference type="ARBA" id="ARBA00022630"/>
    </source>
</evidence>
<feature type="binding site" evidence="7">
    <location>
        <position position="147"/>
    </location>
    <ligand>
        <name>glyoxylate</name>
        <dbReference type="ChEBI" id="CHEBI:36655"/>
    </ligand>
</feature>
<evidence type="ECO:0000256" key="5">
    <source>
        <dbReference type="ARBA" id="ARBA00024042"/>
    </source>
</evidence>
<dbReference type="GO" id="GO:0016614">
    <property type="term" value="F:oxidoreductase activity, acting on CH-OH group of donors"/>
    <property type="evidence" value="ECO:0007669"/>
    <property type="project" value="UniProtKB-ARBA"/>
</dbReference>
<comment type="similarity">
    <text evidence="5">Belongs to the FMN-dependent alpha-hydroxy acid dehydrogenase family.</text>
</comment>
<dbReference type="AlphaFoldDB" id="A0A418SNH8"/>
<feature type="binding site" evidence="7">
    <location>
        <position position="125"/>
    </location>
    <ligand>
        <name>FMN</name>
        <dbReference type="ChEBI" id="CHEBI:58210"/>
    </ligand>
</feature>
<evidence type="ECO:0000313" key="10">
    <source>
        <dbReference type="Proteomes" id="UP000284202"/>
    </source>
</evidence>
<evidence type="ECO:0000256" key="3">
    <source>
        <dbReference type="ARBA" id="ARBA00022643"/>
    </source>
</evidence>
<feature type="binding site" evidence="7">
    <location>
        <begin position="96"/>
        <end position="98"/>
    </location>
    <ligand>
        <name>FMN</name>
        <dbReference type="ChEBI" id="CHEBI:58210"/>
    </ligand>
</feature>
<dbReference type="InterPro" id="IPR012133">
    <property type="entry name" value="Alpha-hydoxy_acid_DH_FMN"/>
</dbReference>
<name>A0A418SNH8_9RHOB</name>
<feature type="binding site" evidence="7">
    <location>
        <position position="145"/>
    </location>
    <ligand>
        <name>FMN</name>
        <dbReference type="ChEBI" id="CHEBI:58210"/>
    </ligand>
</feature>
<dbReference type="Gene3D" id="3.20.20.70">
    <property type="entry name" value="Aldolase class I"/>
    <property type="match status" value="1"/>
</dbReference>
<evidence type="ECO:0000256" key="1">
    <source>
        <dbReference type="ARBA" id="ARBA00001917"/>
    </source>
</evidence>
<dbReference type="FunFam" id="3.20.20.70:FF:000029">
    <property type="entry name" value="L-lactate dehydrogenase"/>
    <property type="match status" value="1"/>
</dbReference>
<reference evidence="10" key="1">
    <citation type="submission" date="2018-09" db="EMBL/GenBank/DDBJ databases">
        <title>Acidovorax cavernicola nov. sp. isolated from Gruta de las Maravillas (Aracena, Spain).</title>
        <authorList>
            <person name="Jurado V."/>
            <person name="Gutierrez-Patricio S."/>
            <person name="Gonzalez-Pimentel J.L."/>
            <person name="Miller A.Z."/>
            <person name="Laiz L."/>
            <person name="Saiz-Jimenez C."/>
        </authorList>
    </citation>
    <scope>NUCLEOTIDE SEQUENCE [LARGE SCALE GENOMIC DNA]</scope>
    <source>
        <strain evidence="10">1011MAR3C25</strain>
    </source>
</reference>
<evidence type="ECO:0000313" key="9">
    <source>
        <dbReference type="EMBL" id="RJE82521.1"/>
    </source>
</evidence>
<dbReference type="Pfam" id="PF01070">
    <property type="entry name" value="FMN_dh"/>
    <property type="match status" value="1"/>
</dbReference>
<comment type="cofactor">
    <cofactor evidence="1">
        <name>FMN</name>
        <dbReference type="ChEBI" id="CHEBI:58210"/>
    </cofactor>
</comment>
<accession>A0A418SNH8</accession>
<feature type="active site" description="Proton acceptor" evidence="6">
    <location>
        <position position="296"/>
    </location>
</feature>
<organism evidence="9 10">
    <name type="scientific">Paracoccus onubensis</name>
    <dbReference type="NCBI Taxonomy" id="1675788"/>
    <lineage>
        <taxon>Bacteria</taxon>
        <taxon>Pseudomonadati</taxon>
        <taxon>Pseudomonadota</taxon>
        <taxon>Alphaproteobacteria</taxon>
        <taxon>Rhodobacterales</taxon>
        <taxon>Paracoccaceae</taxon>
        <taxon>Paracoccus</taxon>
    </lineage>
</organism>
<dbReference type="OrthoDB" id="9770452at2"/>
<keyword evidence="3 7" id="KW-0288">FMN</keyword>
<feature type="domain" description="FMN hydroxy acid dehydrogenase" evidence="8">
    <location>
        <begin position="17"/>
        <end position="400"/>
    </location>
</feature>
<feature type="binding site" evidence="7">
    <location>
        <position position="299"/>
    </location>
    <ligand>
        <name>glyoxylate</name>
        <dbReference type="ChEBI" id="CHEBI:36655"/>
    </ligand>
</feature>
<dbReference type="PROSITE" id="PS51349">
    <property type="entry name" value="FMN_HYDROXY_ACID_DH_2"/>
    <property type="match status" value="1"/>
</dbReference>
<dbReference type="InterPro" id="IPR000262">
    <property type="entry name" value="FMN-dep_DH"/>
</dbReference>
<dbReference type="RefSeq" id="WP_119751513.1">
    <property type="nucleotide sequence ID" value="NZ_QZCG01000015.1"/>
</dbReference>
<feature type="binding site" evidence="7">
    <location>
        <position position="272"/>
    </location>
    <ligand>
        <name>FMN</name>
        <dbReference type="ChEBI" id="CHEBI:58210"/>
    </ligand>
</feature>
<keyword evidence="2 7" id="KW-0285">Flavoprotein</keyword>
<feature type="binding site" evidence="7">
    <location>
        <position position="294"/>
    </location>
    <ligand>
        <name>FMN</name>
        <dbReference type="ChEBI" id="CHEBI:58210"/>
    </ligand>
</feature>
<dbReference type="PANTHER" id="PTHR10578">
    <property type="entry name" value="S -2-HYDROXY-ACID OXIDASE-RELATED"/>
    <property type="match status" value="1"/>
</dbReference>
<evidence type="ECO:0000256" key="7">
    <source>
        <dbReference type="PIRSR" id="PIRSR000138-2"/>
    </source>
</evidence>
<feature type="binding site" evidence="7">
    <location>
        <position position="296"/>
    </location>
    <ligand>
        <name>glyoxylate</name>
        <dbReference type="ChEBI" id="CHEBI:36655"/>
    </ligand>
</feature>
<sequence length="408" mass="44292">MTNSVAIVKRKKSTVTPRLRKIFSLDDFETRAKRLLPRAIFGYVSGGTETDSSLRANREAYHSIGFRPRILRDVSGRSLQTGFLGNSYSVPFGIAPMGFSAVAAFDGDVVLARGAAAAGSFAICSAASLTPLERVAKDAGSTWFQAYIPGDRERIAGLLQRVEAAGFRHLVVTGDVPVASNRENNARNGFDAPFRITPQLIWQGVTHPRWSIGTLGREIASRGMPHFENMESVQGPPLFSRDLVRSTIARDKLSWDDIAFIRDRWKGKLLVKGIIHPDDAKLAARHGCDAIILSNHGGRQLDGTISPLCFLPEFRKAVPDMSIIFDGGIRRGTDALKALVLGADFVLVGRPFLYAAATYGLAGVGHAMTLLSEEIDRDMALLGVRSIRELRELGPDCLHPAPATCIGA</sequence>
<dbReference type="PANTHER" id="PTHR10578:SF143">
    <property type="entry name" value="FMN-DEPENDENT ALPHA-HYDROXY ACID DEHYDROGENASE PB1A11.03"/>
    <property type="match status" value="1"/>
</dbReference>
<dbReference type="GO" id="GO:0010181">
    <property type="term" value="F:FMN binding"/>
    <property type="evidence" value="ECO:0007669"/>
    <property type="project" value="InterPro"/>
</dbReference>
<dbReference type="InterPro" id="IPR008259">
    <property type="entry name" value="FMN_hydac_DH_AS"/>
</dbReference>